<evidence type="ECO:0000313" key="1">
    <source>
        <dbReference type="EMBL" id="AOC96286.1"/>
    </source>
</evidence>
<dbReference type="RefSeq" id="WP_066034212.1">
    <property type="nucleotide sequence ID" value="NZ_CP016907.1"/>
</dbReference>
<dbReference type="GeneID" id="32309069"/>
<name>A0AAC9D1M3_9FLAO</name>
<sequence>MDINFYNKISRSYQILSDRFTNFSKSYQNGYIIYDKNMFQVRDDQFKFLKQFENIPFGTFFNDDFIKKNDTGGDYYKSSSIIETEKTMNIHSEFYMILFYYLINEFKQDLQNLLDLLESDIFKEKYRGFYKVDEFKFKYYLSEHESIFKFIMDRIQNFGLIYHLFHRTNSGFIYATESEMVFRVQAIKDLLEANSRIYNFQKFRIV</sequence>
<protein>
    <submittedName>
        <fullName evidence="1">Uncharacterized protein</fullName>
    </submittedName>
</protein>
<dbReference type="EMBL" id="CP016907">
    <property type="protein sequence ID" value="AOC96286.1"/>
    <property type="molecule type" value="Genomic_DNA"/>
</dbReference>
<gene>
    <name evidence="1" type="ORF">BB050_03197</name>
</gene>
<evidence type="ECO:0000313" key="2">
    <source>
        <dbReference type="Proteomes" id="UP000093276"/>
    </source>
</evidence>
<dbReference type="KEGG" id="fjg:BB050_03197"/>
<organism evidence="1 2">
    <name type="scientific">Flavobacterium anhuiense</name>
    <dbReference type="NCBI Taxonomy" id="459526"/>
    <lineage>
        <taxon>Bacteria</taxon>
        <taxon>Pseudomonadati</taxon>
        <taxon>Bacteroidota</taxon>
        <taxon>Flavobacteriia</taxon>
        <taxon>Flavobacteriales</taxon>
        <taxon>Flavobacteriaceae</taxon>
        <taxon>Flavobacterium</taxon>
    </lineage>
</organism>
<dbReference type="Proteomes" id="UP000093276">
    <property type="component" value="Chromosome"/>
</dbReference>
<accession>A0AAC9D1M3</accession>
<reference evidence="1 2" key="1">
    <citation type="submission" date="2016-08" db="EMBL/GenBank/DDBJ databases">
        <title>Complete genome sequence of Flavobacterium johnsoniae strain GSE09, a volatile-producing biocontrol agent isolated from cucumber (Cucumis sativus).</title>
        <authorList>
            <person name="Jeong J.-J."/>
            <person name="Oh J.Y."/>
            <person name="Jim Y.J."/>
            <person name="Sang M.K."/>
            <person name="Kim K.D."/>
        </authorList>
    </citation>
    <scope>NUCLEOTIDE SEQUENCE [LARGE SCALE GENOMIC DNA]</scope>
    <source>
        <strain evidence="1 2">GSE09</strain>
    </source>
</reference>
<proteinExistence type="predicted"/>
<dbReference type="AlphaFoldDB" id="A0AAC9D1M3"/>